<gene>
    <name evidence="2" type="ORF">HNR14_001351</name>
</gene>
<dbReference type="EMBL" id="JACCHJ010000001">
    <property type="protein sequence ID" value="NYK09470.1"/>
    <property type="molecule type" value="Genomic_DNA"/>
</dbReference>
<name>A0A853DTR5_9MICO</name>
<comment type="caution">
    <text evidence="2">The sequence shown here is derived from an EMBL/GenBank/DDBJ whole genome shotgun (WGS) entry which is preliminary data.</text>
</comment>
<reference evidence="2 3" key="1">
    <citation type="submission" date="2020-07" db="EMBL/GenBank/DDBJ databases">
        <title>Sequencing the genomes of 1000 actinobacteria strains.</title>
        <authorList>
            <person name="Klenk H.-P."/>
        </authorList>
    </citation>
    <scope>NUCLEOTIDE SEQUENCE [LARGE SCALE GENOMIC DNA]</scope>
    <source>
        <strain evidence="2 3">DSM 15166</strain>
    </source>
</reference>
<feature type="transmembrane region" description="Helical" evidence="1">
    <location>
        <begin position="28"/>
        <end position="52"/>
    </location>
</feature>
<protein>
    <submittedName>
        <fullName evidence="2">Uncharacterized protein</fullName>
    </submittedName>
</protein>
<evidence type="ECO:0000256" key="1">
    <source>
        <dbReference type="SAM" id="Phobius"/>
    </source>
</evidence>
<proteinExistence type="predicted"/>
<dbReference type="Proteomes" id="UP000521075">
    <property type="component" value="Unassembled WGS sequence"/>
</dbReference>
<evidence type="ECO:0000313" key="2">
    <source>
        <dbReference type="EMBL" id="NYK09470.1"/>
    </source>
</evidence>
<accession>A0A853DTR5</accession>
<keyword evidence="1" id="KW-0472">Membrane</keyword>
<evidence type="ECO:0000313" key="3">
    <source>
        <dbReference type="Proteomes" id="UP000521075"/>
    </source>
</evidence>
<organism evidence="2 3">
    <name type="scientific">Leifsonia naganoensis</name>
    <dbReference type="NCBI Taxonomy" id="150025"/>
    <lineage>
        <taxon>Bacteria</taxon>
        <taxon>Bacillati</taxon>
        <taxon>Actinomycetota</taxon>
        <taxon>Actinomycetes</taxon>
        <taxon>Micrococcales</taxon>
        <taxon>Microbacteriaceae</taxon>
        <taxon>Leifsonia</taxon>
    </lineage>
</organism>
<dbReference type="AlphaFoldDB" id="A0A853DTR5"/>
<keyword evidence="1" id="KW-1133">Transmembrane helix</keyword>
<sequence length="54" mass="5738">MTESILTKLVVDPSSPKAGHQRRIIHRLVVAATLVFVVGSIGLIVTMVVAVLSN</sequence>
<keyword evidence="3" id="KW-1185">Reference proteome</keyword>
<keyword evidence="1" id="KW-0812">Transmembrane</keyword>
<dbReference type="RefSeq" id="WP_179700432.1">
    <property type="nucleotide sequence ID" value="NZ_BAAAHA010000003.1"/>
</dbReference>